<feature type="compositionally biased region" description="Basic and acidic residues" evidence="2">
    <location>
        <begin position="341"/>
        <end position="354"/>
    </location>
</feature>
<feature type="region of interest" description="Disordered" evidence="2">
    <location>
        <begin position="295"/>
        <end position="432"/>
    </location>
</feature>
<feature type="compositionally biased region" description="Basic residues" evidence="2">
    <location>
        <begin position="382"/>
        <end position="432"/>
    </location>
</feature>
<organism evidence="3 4">
    <name type="scientific">Clohesyomyces aquaticus</name>
    <dbReference type="NCBI Taxonomy" id="1231657"/>
    <lineage>
        <taxon>Eukaryota</taxon>
        <taxon>Fungi</taxon>
        <taxon>Dikarya</taxon>
        <taxon>Ascomycota</taxon>
        <taxon>Pezizomycotina</taxon>
        <taxon>Dothideomycetes</taxon>
        <taxon>Pleosporomycetidae</taxon>
        <taxon>Pleosporales</taxon>
        <taxon>Lindgomycetaceae</taxon>
        <taxon>Clohesyomyces</taxon>
    </lineage>
</organism>
<protein>
    <submittedName>
        <fullName evidence="3">Uncharacterized protein</fullName>
    </submittedName>
</protein>
<gene>
    <name evidence="3" type="ORF">BCR34DRAFT_600884</name>
</gene>
<evidence type="ECO:0000313" key="4">
    <source>
        <dbReference type="Proteomes" id="UP000193144"/>
    </source>
</evidence>
<feature type="coiled-coil region" evidence="1">
    <location>
        <begin position="242"/>
        <end position="283"/>
    </location>
</feature>
<keyword evidence="4" id="KW-1185">Reference proteome</keyword>
<feature type="region of interest" description="Disordered" evidence="2">
    <location>
        <begin position="104"/>
        <end position="174"/>
    </location>
</feature>
<dbReference type="AlphaFoldDB" id="A0A1Y1ZQ67"/>
<proteinExistence type="predicted"/>
<reference evidence="3 4" key="1">
    <citation type="submission" date="2016-07" db="EMBL/GenBank/DDBJ databases">
        <title>Pervasive Adenine N6-methylation of Active Genes in Fungi.</title>
        <authorList>
            <consortium name="DOE Joint Genome Institute"/>
            <person name="Mondo S.J."/>
            <person name="Dannebaum R.O."/>
            <person name="Kuo R.C."/>
            <person name="Labutti K."/>
            <person name="Haridas S."/>
            <person name="Kuo A."/>
            <person name="Salamov A."/>
            <person name="Ahrendt S.R."/>
            <person name="Lipzen A."/>
            <person name="Sullivan W."/>
            <person name="Andreopoulos W.B."/>
            <person name="Clum A."/>
            <person name="Lindquist E."/>
            <person name="Daum C."/>
            <person name="Ramamoorthy G.K."/>
            <person name="Gryganskyi A."/>
            <person name="Culley D."/>
            <person name="Magnuson J.K."/>
            <person name="James T.Y."/>
            <person name="O'Malley M.A."/>
            <person name="Stajich J.E."/>
            <person name="Spatafora J.W."/>
            <person name="Visel A."/>
            <person name="Grigoriev I.V."/>
        </authorList>
    </citation>
    <scope>NUCLEOTIDE SEQUENCE [LARGE SCALE GENOMIC DNA]</scope>
    <source>
        <strain evidence="3 4">CBS 115471</strain>
    </source>
</reference>
<name>A0A1Y1ZQ67_9PLEO</name>
<sequence>MAPAHKAYKDRNLALEEFVFDNERFEDELILKEEHPELNSKGDVLEGGSLSSLLFYGWPLNFKQDGSVRETKRMYLSAKEFKDLQANYSQKRDVIMEEVERVEGRLENNSSSGAVKESGNRRDSEDGESHSSEKGESYSFENGESYSSEDEENDNFTDNLFVSGATEVPNGMEAPVAEKVPSVVSQPDDPIEMVFNQPIDFASLSSDQLLKALADLPDNASDEKDTLDRNWAEEREARSAIIDKLEADNSELKAKIDSFNFEKKELQAKVERVNIDLSVTNEELKVNIGHLQNDIMKGGSKNATPNSTSTPAPPNRQAVPDQSASPPKKPKLGHSPPDKPPAIDKHAFPDKLGPDGEGSGEGGDDAPDRAKNMNKNKEGQGRQRRRRGRTRGMSRERRKSRRSRRRRASRRTRVRQPRKRRQRIWRTRNRRR</sequence>
<feature type="compositionally biased region" description="Basic and acidic residues" evidence="2">
    <location>
        <begin position="118"/>
        <end position="136"/>
    </location>
</feature>
<feature type="compositionally biased region" description="Basic and acidic residues" evidence="2">
    <location>
        <begin position="366"/>
        <end position="381"/>
    </location>
</feature>
<keyword evidence="1" id="KW-0175">Coiled coil</keyword>
<accession>A0A1Y1ZQ67</accession>
<dbReference type="Proteomes" id="UP000193144">
    <property type="component" value="Unassembled WGS sequence"/>
</dbReference>
<evidence type="ECO:0000256" key="2">
    <source>
        <dbReference type="SAM" id="MobiDB-lite"/>
    </source>
</evidence>
<comment type="caution">
    <text evidence="3">The sequence shown here is derived from an EMBL/GenBank/DDBJ whole genome shotgun (WGS) entry which is preliminary data.</text>
</comment>
<evidence type="ECO:0000256" key="1">
    <source>
        <dbReference type="SAM" id="Coils"/>
    </source>
</evidence>
<evidence type="ECO:0000313" key="3">
    <source>
        <dbReference type="EMBL" id="ORY12137.1"/>
    </source>
</evidence>
<dbReference type="EMBL" id="MCFA01000054">
    <property type="protein sequence ID" value="ORY12137.1"/>
    <property type="molecule type" value="Genomic_DNA"/>
</dbReference>